<dbReference type="Proteomes" id="UP000072618">
    <property type="component" value="Unassembled WGS sequence"/>
</dbReference>
<dbReference type="Proteomes" id="UP000073388">
    <property type="component" value="Unassembled WGS sequence"/>
</dbReference>
<evidence type="ECO:0000313" key="3">
    <source>
        <dbReference type="EMBL" id="CYU86798.1"/>
    </source>
</evidence>
<protein>
    <submittedName>
        <fullName evidence="1">Uncharacterized protein</fullName>
    </submittedName>
</protein>
<dbReference type="RefSeq" id="WP_153308673.1">
    <property type="nucleotide sequence ID" value="NZ_CEDY01000016.1"/>
</dbReference>
<dbReference type="EMBL" id="FIHA01000010">
    <property type="protein sequence ID" value="CYU74295.1"/>
    <property type="molecule type" value="Genomic_DNA"/>
</dbReference>
<dbReference type="EMBL" id="FIGJ01000019">
    <property type="protein sequence ID" value="CYU86798.1"/>
    <property type="molecule type" value="Genomic_DNA"/>
</dbReference>
<dbReference type="Proteomes" id="UP000072794">
    <property type="component" value="Unassembled WGS sequence"/>
</dbReference>
<proteinExistence type="predicted"/>
<evidence type="ECO:0000313" key="6">
    <source>
        <dbReference type="Proteomes" id="UP000072794"/>
    </source>
</evidence>
<sequence length="48" mass="5031">MKELSKAQLVSIIGGGQLSSLIGLPIVVKGPGREIPKPRPVQPPAEIM</sequence>
<dbReference type="AlphaFoldDB" id="A0A123SZY1"/>
<evidence type="ECO:0000313" key="2">
    <source>
        <dbReference type="EMBL" id="CYU76594.1"/>
    </source>
</evidence>
<gene>
    <name evidence="3" type="ORF">ERS132394_01611</name>
    <name evidence="1" type="ORF">ERS132414_00697</name>
    <name evidence="2" type="ORF">ERS132416_00559</name>
    <name evidence="4" type="ORF">ERS132461_01669</name>
</gene>
<reference evidence="5 6" key="1">
    <citation type="submission" date="2016-02" db="EMBL/GenBank/DDBJ databases">
        <authorList>
            <consortium name="Pathogen Informatics"/>
        </authorList>
    </citation>
    <scope>NUCLEOTIDE SEQUENCE [LARGE SCALE GENOMIC DNA]</scope>
    <source>
        <strain evidence="3 5">LSS32</strain>
        <strain evidence="1 6">LSS52</strain>
        <strain evidence="2 8">LSS54</strain>
        <strain evidence="4 7">LSS99</strain>
    </source>
</reference>
<accession>A0A123SZY1</accession>
<evidence type="ECO:0000313" key="8">
    <source>
        <dbReference type="Proteomes" id="UP000073494"/>
    </source>
</evidence>
<evidence type="ECO:0000313" key="1">
    <source>
        <dbReference type="EMBL" id="CYU74295.1"/>
    </source>
</evidence>
<dbReference type="EMBL" id="FIIX01000042">
    <property type="protein sequence ID" value="CYW22812.1"/>
    <property type="molecule type" value="Genomic_DNA"/>
</dbReference>
<dbReference type="Proteomes" id="UP000073494">
    <property type="component" value="Unassembled WGS sequence"/>
</dbReference>
<evidence type="ECO:0000313" key="5">
    <source>
        <dbReference type="Proteomes" id="UP000072618"/>
    </source>
</evidence>
<evidence type="ECO:0000313" key="4">
    <source>
        <dbReference type="EMBL" id="CYW22812.1"/>
    </source>
</evidence>
<dbReference type="EMBL" id="FIHD01000006">
    <property type="protein sequence ID" value="CYU76594.1"/>
    <property type="molecule type" value="Genomic_DNA"/>
</dbReference>
<evidence type="ECO:0000313" key="7">
    <source>
        <dbReference type="Proteomes" id="UP000073388"/>
    </source>
</evidence>
<name>A0A123SZY1_STRSU</name>
<organism evidence="1 6">
    <name type="scientific">Streptococcus suis</name>
    <dbReference type="NCBI Taxonomy" id="1307"/>
    <lineage>
        <taxon>Bacteria</taxon>
        <taxon>Bacillati</taxon>
        <taxon>Bacillota</taxon>
        <taxon>Bacilli</taxon>
        <taxon>Lactobacillales</taxon>
        <taxon>Streptococcaceae</taxon>
        <taxon>Streptococcus</taxon>
    </lineage>
</organism>